<protein>
    <recommendedName>
        <fullName evidence="3">Molybdopterin converting factor</fullName>
    </recommendedName>
</protein>
<dbReference type="EMBL" id="CP002546">
    <property type="protein sequence ID" value="ADY61682.1"/>
    <property type="molecule type" value="Genomic_DNA"/>
</dbReference>
<organism evidence="1 2">
    <name type="scientific">Rubinisphaera brasiliensis (strain ATCC 49424 / DSM 5305 / JCM 21570 / IAM 15109 / NBRC 103401 / IFAM 1448)</name>
    <name type="common">Planctomyces brasiliensis</name>
    <dbReference type="NCBI Taxonomy" id="756272"/>
    <lineage>
        <taxon>Bacteria</taxon>
        <taxon>Pseudomonadati</taxon>
        <taxon>Planctomycetota</taxon>
        <taxon>Planctomycetia</taxon>
        <taxon>Planctomycetales</taxon>
        <taxon>Planctomycetaceae</taxon>
        <taxon>Rubinisphaera</taxon>
    </lineage>
</organism>
<dbReference type="Proteomes" id="UP000006860">
    <property type="component" value="Chromosome"/>
</dbReference>
<sequence>MKVLLINNDGGGFADYIDIPDGLTVMELFERHSGGSNPGNYLIRVNRQPCAADQILQEGDRVSFTPTKIEGAVVHSR</sequence>
<evidence type="ECO:0000313" key="1">
    <source>
        <dbReference type="EMBL" id="ADY61682.1"/>
    </source>
</evidence>
<dbReference type="OrthoDB" id="284768at2"/>
<accession>F0SHC7</accession>
<dbReference type="STRING" id="756272.Plabr_4105"/>
<name>F0SHC7_RUBBR</name>
<dbReference type="RefSeq" id="WP_013630397.1">
    <property type="nucleotide sequence ID" value="NC_015174.1"/>
</dbReference>
<evidence type="ECO:0000313" key="2">
    <source>
        <dbReference type="Proteomes" id="UP000006860"/>
    </source>
</evidence>
<dbReference type="SUPFAM" id="SSF54285">
    <property type="entry name" value="MoaD/ThiS"/>
    <property type="match status" value="1"/>
</dbReference>
<evidence type="ECO:0008006" key="3">
    <source>
        <dbReference type="Google" id="ProtNLM"/>
    </source>
</evidence>
<dbReference type="InterPro" id="IPR016155">
    <property type="entry name" value="Mopterin_synth/thiamin_S_b"/>
</dbReference>
<keyword evidence="2" id="KW-1185">Reference proteome</keyword>
<gene>
    <name evidence="1" type="ordered locus">Plabr_4105</name>
</gene>
<proteinExistence type="predicted"/>
<dbReference type="KEGG" id="pbs:Plabr_4105"/>
<dbReference type="HOGENOM" id="CLU_2668787_0_0_0"/>
<reference evidence="2" key="1">
    <citation type="submission" date="2011-02" db="EMBL/GenBank/DDBJ databases">
        <title>The complete genome of Planctomyces brasiliensis DSM 5305.</title>
        <authorList>
            <person name="Lucas S."/>
            <person name="Copeland A."/>
            <person name="Lapidus A."/>
            <person name="Bruce D."/>
            <person name="Goodwin L."/>
            <person name="Pitluck S."/>
            <person name="Kyrpides N."/>
            <person name="Mavromatis K."/>
            <person name="Pagani I."/>
            <person name="Ivanova N."/>
            <person name="Ovchinnikova G."/>
            <person name="Lu M."/>
            <person name="Detter J.C."/>
            <person name="Han C."/>
            <person name="Land M."/>
            <person name="Hauser L."/>
            <person name="Markowitz V."/>
            <person name="Cheng J.-F."/>
            <person name="Hugenholtz P."/>
            <person name="Woyke T."/>
            <person name="Wu D."/>
            <person name="Tindall B."/>
            <person name="Pomrenke H.G."/>
            <person name="Brambilla E."/>
            <person name="Klenk H.-P."/>
            <person name="Eisen J.A."/>
        </authorList>
    </citation>
    <scope>NUCLEOTIDE SEQUENCE [LARGE SCALE GENOMIC DNA]</scope>
    <source>
        <strain evidence="2">ATCC 49424 / DSM 5305 / JCM 21570 / NBRC 103401 / IFAM 1448</strain>
    </source>
</reference>
<dbReference type="AlphaFoldDB" id="F0SHC7"/>